<reference evidence="1" key="3">
    <citation type="submission" date="2022-06" db="UniProtKB">
        <authorList>
            <consortium name="EnsemblPlants"/>
        </authorList>
    </citation>
    <scope>IDENTIFICATION</scope>
</reference>
<reference evidence="2" key="1">
    <citation type="journal article" date="2013" name="Nature">
        <title>Draft genome of the wheat A-genome progenitor Triticum urartu.</title>
        <authorList>
            <person name="Ling H.Q."/>
            <person name="Zhao S."/>
            <person name="Liu D."/>
            <person name="Wang J."/>
            <person name="Sun H."/>
            <person name="Zhang C."/>
            <person name="Fan H."/>
            <person name="Li D."/>
            <person name="Dong L."/>
            <person name="Tao Y."/>
            <person name="Gao C."/>
            <person name="Wu H."/>
            <person name="Li Y."/>
            <person name="Cui Y."/>
            <person name="Guo X."/>
            <person name="Zheng S."/>
            <person name="Wang B."/>
            <person name="Yu K."/>
            <person name="Liang Q."/>
            <person name="Yang W."/>
            <person name="Lou X."/>
            <person name="Chen J."/>
            <person name="Feng M."/>
            <person name="Jian J."/>
            <person name="Zhang X."/>
            <person name="Luo G."/>
            <person name="Jiang Y."/>
            <person name="Liu J."/>
            <person name="Wang Z."/>
            <person name="Sha Y."/>
            <person name="Zhang B."/>
            <person name="Wu H."/>
            <person name="Tang D."/>
            <person name="Shen Q."/>
            <person name="Xue P."/>
            <person name="Zou S."/>
            <person name="Wang X."/>
            <person name="Liu X."/>
            <person name="Wang F."/>
            <person name="Yang Y."/>
            <person name="An X."/>
            <person name="Dong Z."/>
            <person name="Zhang K."/>
            <person name="Zhang X."/>
            <person name="Luo M.C."/>
            <person name="Dvorak J."/>
            <person name="Tong Y."/>
            <person name="Wang J."/>
            <person name="Yang H."/>
            <person name="Li Z."/>
            <person name="Wang D."/>
            <person name="Zhang A."/>
            <person name="Wang J."/>
        </authorList>
    </citation>
    <scope>NUCLEOTIDE SEQUENCE</scope>
    <source>
        <strain evidence="2">cv. G1812</strain>
    </source>
</reference>
<sequence>MLHAEHSHHFALYTDYQPPFQTSGFLGIVRNGNQSWKTQKINSVNTSWLPFNWKVVQDASGATPLTLSAFCIGIKKSCLPCHKLKLKTYAQGKAVTNFLDSIWTSPLRVASMVALLAARGHGKSATLGLAIARAIAGGKLNQMSLPI</sequence>
<dbReference type="AlphaFoldDB" id="A0A8R7Q8N4"/>
<accession>A0A8R7Q8N4</accession>
<dbReference type="Gramene" id="TuG1812G0400003032.01.T01">
    <property type="protein sequence ID" value="TuG1812G0400003032.01.T01"/>
    <property type="gene ID" value="TuG1812G0400003032.01"/>
</dbReference>
<evidence type="ECO:0000313" key="2">
    <source>
        <dbReference type="Proteomes" id="UP000015106"/>
    </source>
</evidence>
<dbReference type="EnsemblPlants" id="TuG1812G0400003032.01.T01">
    <property type="protein sequence ID" value="TuG1812G0400003032.01.T01"/>
    <property type="gene ID" value="TuG1812G0400003032.01"/>
</dbReference>
<proteinExistence type="predicted"/>
<protein>
    <submittedName>
        <fullName evidence="1">Uncharacterized protein</fullName>
    </submittedName>
</protein>
<evidence type="ECO:0000313" key="1">
    <source>
        <dbReference type="EnsemblPlants" id="TuG1812G0400003032.01.T01"/>
    </source>
</evidence>
<name>A0A8R7Q8N4_TRIUA</name>
<reference evidence="1" key="2">
    <citation type="submission" date="2018-03" db="EMBL/GenBank/DDBJ databases">
        <title>The Triticum urartu genome reveals the dynamic nature of wheat genome evolution.</title>
        <authorList>
            <person name="Ling H."/>
            <person name="Ma B."/>
            <person name="Shi X."/>
            <person name="Liu H."/>
            <person name="Dong L."/>
            <person name="Sun H."/>
            <person name="Cao Y."/>
            <person name="Gao Q."/>
            <person name="Zheng S."/>
            <person name="Li Y."/>
            <person name="Yu Y."/>
            <person name="Du H."/>
            <person name="Qi M."/>
            <person name="Li Y."/>
            <person name="Yu H."/>
            <person name="Cui Y."/>
            <person name="Wang N."/>
            <person name="Chen C."/>
            <person name="Wu H."/>
            <person name="Zhao Y."/>
            <person name="Zhang J."/>
            <person name="Li Y."/>
            <person name="Zhou W."/>
            <person name="Zhang B."/>
            <person name="Hu W."/>
            <person name="Eijk M."/>
            <person name="Tang J."/>
            <person name="Witsenboer H."/>
            <person name="Zhao S."/>
            <person name="Li Z."/>
            <person name="Zhang A."/>
            <person name="Wang D."/>
            <person name="Liang C."/>
        </authorList>
    </citation>
    <scope>NUCLEOTIDE SEQUENCE [LARGE SCALE GENOMIC DNA]</scope>
    <source>
        <strain evidence="1">cv. G1812</strain>
    </source>
</reference>
<keyword evidence="2" id="KW-1185">Reference proteome</keyword>
<dbReference type="Proteomes" id="UP000015106">
    <property type="component" value="Chromosome 4"/>
</dbReference>
<organism evidence="1 2">
    <name type="scientific">Triticum urartu</name>
    <name type="common">Red wild einkorn</name>
    <name type="synonym">Crithodium urartu</name>
    <dbReference type="NCBI Taxonomy" id="4572"/>
    <lineage>
        <taxon>Eukaryota</taxon>
        <taxon>Viridiplantae</taxon>
        <taxon>Streptophyta</taxon>
        <taxon>Embryophyta</taxon>
        <taxon>Tracheophyta</taxon>
        <taxon>Spermatophyta</taxon>
        <taxon>Magnoliopsida</taxon>
        <taxon>Liliopsida</taxon>
        <taxon>Poales</taxon>
        <taxon>Poaceae</taxon>
        <taxon>BOP clade</taxon>
        <taxon>Pooideae</taxon>
        <taxon>Triticodae</taxon>
        <taxon>Triticeae</taxon>
        <taxon>Triticinae</taxon>
        <taxon>Triticum</taxon>
    </lineage>
</organism>